<dbReference type="AlphaFoldDB" id="A0A2P8CDH8"/>
<accession>A0A2P8CDH8</accession>
<sequence length="195" mass="20447">MSTTTETLPLAAAMRAAALPAAAQVRDADLPDSPTVHRAAGRIVLDPATPLAAAGAAARDTAHHLIRADAVDGGPTSELREWRGRMQILVGASMLLGLTAWGLAWFNGYTVLGGWVIAYLVLVAALDVATERRTDRVEQLAADVMAARLLDALGVDGRVLIVAAITEKPDTPLSRIGGRAGARTRLDHLTAAYRA</sequence>
<evidence type="ECO:0000313" key="3">
    <source>
        <dbReference type="Proteomes" id="UP000240542"/>
    </source>
</evidence>
<evidence type="ECO:0000313" key="2">
    <source>
        <dbReference type="EMBL" id="PSK83047.1"/>
    </source>
</evidence>
<feature type="transmembrane region" description="Helical" evidence="1">
    <location>
        <begin position="112"/>
        <end position="130"/>
    </location>
</feature>
<reference evidence="2 3" key="1">
    <citation type="submission" date="2018-03" db="EMBL/GenBank/DDBJ databases">
        <title>Genomic Encyclopedia of Archaeal and Bacterial Type Strains, Phase II (KMG-II): from individual species to whole genera.</title>
        <authorList>
            <person name="Goeker M."/>
        </authorList>
    </citation>
    <scope>NUCLEOTIDE SEQUENCE [LARGE SCALE GENOMIC DNA]</scope>
    <source>
        <strain evidence="2 3">DSM 45312</strain>
    </source>
</reference>
<organism evidence="2 3">
    <name type="scientific">Murinocardiopsis flavida</name>
    <dbReference type="NCBI Taxonomy" id="645275"/>
    <lineage>
        <taxon>Bacteria</taxon>
        <taxon>Bacillati</taxon>
        <taxon>Actinomycetota</taxon>
        <taxon>Actinomycetes</taxon>
        <taxon>Streptosporangiales</taxon>
        <taxon>Nocardiopsidaceae</taxon>
        <taxon>Murinocardiopsis</taxon>
    </lineage>
</organism>
<keyword evidence="1" id="KW-0812">Transmembrane</keyword>
<name>A0A2P8CDH8_9ACTN</name>
<comment type="caution">
    <text evidence="2">The sequence shown here is derived from an EMBL/GenBank/DDBJ whole genome shotgun (WGS) entry which is preliminary data.</text>
</comment>
<feature type="transmembrane region" description="Helical" evidence="1">
    <location>
        <begin position="88"/>
        <end position="106"/>
    </location>
</feature>
<evidence type="ECO:0000256" key="1">
    <source>
        <dbReference type="SAM" id="Phobius"/>
    </source>
</evidence>
<dbReference type="EMBL" id="PYGA01000041">
    <property type="protein sequence ID" value="PSK83047.1"/>
    <property type="molecule type" value="Genomic_DNA"/>
</dbReference>
<keyword evidence="3" id="KW-1185">Reference proteome</keyword>
<keyword evidence="1" id="KW-0472">Membrane</keyword>
<protein>
    <submittedName>
        <fullName evidence="2">Uncharacterized protein</fullName>
    </submittedName>
</protein>
<keyword evidence="1" id="KW-1133">Transmembrane helix</keyword>
<proteinExistence type="predicted"/>
<dbReference type="RefSeq" id="WP_106586990.1">
    <property type="nucleotide sequence ID" value="NZ_PYGA01000041.1"/>
</dbReference>
<dbReference type="Proteomes" id="UP000240542">
    <property type="component" value="Unassembled WGS sequence"/>
</dbReference>
<gene>
    <name evidence="2" type="ORF">CLV63_14113</name>
</gene>